<accession>A0ABR4D120</accession>
<dbReference type="SUPFAM" id="SSF53056">
    <property type="entry name" value="beta-carbonic anhydrase, cab"/>
    <property type="match status" value="1"/>
</dbReference>
<dbReference type="PROSITE" id="PS00705">
    <property type="entry name" value="PROK_CO2_ANHYDRASE_2"/>
    <property type="match status" value="1"/>
</dbReference>
<gene>
    <name evidence="9" type="ORF">VTL71DRAFT_766</name>
</gene>
<protein>
    <recommendedName>
        <fullName evidence="3 8">Carbonic anhydrase</fullName>
        <ecNumber evidence="3 8">4.2.1.1</ecNumber>
    </recommendedName>
    <alternativeName>
        <fullName evidence="8">Carbonate dehydratase</fullName>
    </alternativeName>
</protein>
<evidence type="ECO:0000256" key="3">
    <source>
        <dbReference type="ARBA" id="ARBA00012925"/>
    </source>
</evidence>
<dbReference type="Gene3D" id="3.40.1050.10">
    <property type="entry name" value="Carbonic anhydrase"/>
    <property type="match status" value="1"/>
</dbReference>
<evidence type="ECO:0000256" key="8">
    <source>
        <dbReference type="RuleBase" id="RU003956"/>
    </source>
</evidence>
<evidence type="ECO:0000256" key="2">
    <source>
        <dbReference type="ARBA" id="ARBA00006217"/>
    </source>
</evidence>
<dbReference type="InterPro" id="IPR036874">
    <property type="entry name" value="Carbonic_anhydrase_sf"/>
</dbReference>
<evidence type="ECO:0000313" key="10">
    <source>
        <dbReference type="Proteomes" id="UP001595075"/>
    </source>
</evidence>
<dbReference type="InterPro" id="IPR001765">
    <property type="entry name" value="Carbonic_anhydrase"/>
</dbReference>
<evidence type="ECO:0000256" key="7">
    <source>
        <dbReference type="ARBA" id="ARBA00048348"/>
    </source>
</evidence>
<keyword evidence="4" id="KW-0479">Metal-binding</keyword>
<dbReference type="Pfam" id="PF00484">
    <property type="entry name" value="Pro_CA"/>
    <property type="match status" value="1"/>
</dbReference>
<dbReference type="PANTHER" id="PTHR11002">
    <property type="entry name" value="CARBONIC ANHYDRASE"/>
    <property type="match status" value="1"/>
</dbReference>
<organism evidence="9 10">
    <name type="scientific">Oculimacula yallundae</name>
    <dbReference type="NCBI Taxonomy" id="86028"/>
    <lineage>
        <taxon>Eukaryota</taxon>
        <taxon>Fungi</taxon>
        <taxon>Dikarya</taxon>
        <taxon>Ascomycota</taxon>
        <taxon>Pezizomycotina</taxon>
        <taxon>Leotiomycetes</taxon>
        <taxon>Helotiales</taxon>
        <taxon>Ploettnerulaceae</taxon>
        <taxon>Oculimacula</taxon>
    </lineage>
</organism>
<proteinExistence type="inferred from homology"/>
<name>A0ABR4D120_9HELO</name>
<evidence type="ECO:0000256" key="1">
    <source>
        <dbReference type="ARBA" id="ARBA00001947"/>
    </source>
</evidence>
<keyword evidence="6 8" id="KW-0456">Lyase</keyword>
<dbReference type="PROSITE" id="PS51257">
    <property type="entry name" value="PROKAR_LIPOPROTEIN"/>
    <property type="match status" value="1"/>
</dbReference>
<sequence>MGSSRKTILSPPTSSYISSSSAFLTYSCSACFKEEPKHAEGDSREDQDETDEYLREVERNTFEYALKSNEAWANYKGHQNPAFFEKLATGQSPSILWLGCSDSRVPETTLLGLQPGDIFVHRNIANIVSPTDINSMAVIEYAVVHLKVKHIVICGHTCCGGAAAALGNSQVGGVIDAWITPLRTLRKNNETELKALGDDGKRAVRLAELNVEYGVGNLMSSWIVEEAIRERGLTVHGVLYDIACGKIRDLGVGTAEKENAGAASSAAQEQELVKGNHGMLVFSGDVATMAMR</sequence>
<dbReference type="PANTHER" id="PTHR11002:SF76">
    <property type="entry name" value="CARBONIC ANHYDRASE"/>
    <property type="match status" value="1"/>
</dbReference>
<comment type="catalytic activity">
    <reaction evidence="7 8">
        <text>hydrogencarbonate + H(+) = CO2 + H2O</text>
        <dbReference type="Rhea" id="RHEA:10748"/>
        <dbReference type="ChEBI" id="CHEBI:15377"/>
        <dbReference type="ChEBI" id="CHEBI:15378"/>
        <dbReference type="ChEBI" id="CHEBI:16526"/>
        <dbReference type="ChEBI" id="CHEBI:17544"/>
        <dbReference type="EC" id="4.2.1.1"/>
    </reaction>
</comment>
<dbReference type="InterPro" id="IPR015892">
    <property type="entry name" value="Carbonic_anhydrase_CS"/>
</dbReference>
<dbReference type="Proteomes" id="UP001595075">
    <property type="component" value="Unassembled WGS sequence"/>
</dbReference>
<evidence type="ECO:0000313" key="9">
    <source>
        <dbReference type="EMBL" id="KAL2075823.1"/>
    </source>
</evidence>
<evidence type="ECO:0000256" key="4">
    <source>
        <dbReference type="ARBA" id="ARBA00022723"/>
    </source>
</evidence>
<reference evidence="9 10" key="1">
    <citation type="journal article" date="2024" name="Commun. Biol.">
        <title>Comparative genomic analysis of thermophilic fungi reveals convergent evolutionary adaptations and gene losses.</title>
        <authorList>
            <person name="Steindorff A.S."/>
            <person name="Aguilar-Pontes M.V."/>
            <person name="Robinson A.J."/>
            <person name="Andreopoulos B."/>
            <person name="LaButti K."/>
            <person name="Kuo A."/>
            <person name="Mondo S."/>
            <person name="Riley R."/>
            <person name="Otillar R."/>
            <person name="Haridas S."/>
            <person name="Lipzen A."/>
            <person name="Grimwood J."/>
            <person name="Schmutz J."/>
            <person name="Clum A."/>
            <person name="Reid I.D."/>
            <person name="Moisan M.C."/>
            <person name="Butler G."/>
            <person name="Nguyen T.T.M."/>
            <person name="Dewar K."/>
            <person name="Conant G."/>
            <person name="Drula E."/>
            <person name="Henrissat B."/>
            <person name="Hansel C."/>
            <person name="Singer S."/>
            <person name="Hutchinson M.I."/>
            <person name="de Vries R.P."/>
            <person name="Natvig D.O."/>
            <person name="Powell A.J."/>
            <person name="Tsang A."/>
            <person name="Grigoriev I.V."/>
        </authorList>
    </citation>
    <scope>NUCLEOTIDE SEQUENCE [LARGE SCALE GENOMIC DNA]</scope>
    <source>
        <strain evidence="9 10">CBS 494.80</strain>
    </source>
</reference>
<evidence type="ECO:0000256" key="6">
    <source>
        <dbReference type="ARBA" id="ARBA00023239"/>
    </source>
</evidence>
<comment type="cofactor">
    <cofactor evidence="1">
        <name>Zn(2+)</name>
        <dbReference type="ChEBI" id="CHEBI:29105"/>
    </cofactor>
</comment>
<dbReference type="EMBL" id="JAZHXI010000001">
    <property type="protein sequence ID" value="KAL2075823.1"/>
    <property type="molecule type" value="Genomic_DNA"/>
</dbReference>
<comment type="function">
    <text evidence="8">Reversible hydration of carbon dioxide.</text>
</comment>
<keyword evidence="10" id="KW-1185">Reference proteome</keyword>
<comment type="similarity">
    <text evidence="2 8">Belongs to the beta-class carbonic anhydrase family.</text>
</comment>
<keyword evidence="5 8" id="KW-0862">Zinc</keyword>
<dbReference type="SMART" id="SM00947">
    <property type="entry name" value="Pro_CA"/>
    <property type="match status" value="1"/>
</dbReference>
<comment type="caution">
    <text evidence="9">The sequence shown here is derived from an EMBL/GenBank/DDBJ whole genome shotgun (WGS) entry which is preliminary data.</text>
</comment>
<dbReference type="EC" id="4.2.1.1" evidence="3 8"/>
<dbReference type="CDD" id="cd00883">
    <property type="entry name" value="beta_CA_cladeA"/>
    <property type="match status" value="1"/>
</dbReference>
<evidence type="ECO:0000256" key="5">
    <source>
        <dbReference type="ARBA" id="ARBA00022833"/>
    </source>
</evidence>